<dbReference type="InterPro" id="IPR026992">
    <property type="entry name" value="DIOX_N"/>
</dbReference>
<dbReference type="STRING" id="1149755.A0A2J6RU27"/>
<keyword evidence="5" id="KW-1185">Reference proteome</keyword>
<evidence type="ECO:0000313" key="5">
    <source>
        <dbReference type="Proteomes" id="UP000235786"/>
    </source>
</evidence>
<sequence>MSPDLERASFPIINISGIDDPDSSLALAQQVTEACQKWGFLLIEGHPIPSSDIDEMFSLGKSFFSLPEERKEPWSINSNSVGYIGALKDSRKDDKMSMWFGGIPGSLKNNQALPPFWREHTEKVEAFKHRCHDLVLSLLTCFAVAMGLPDNKFFAKAHLEDSGKGNSLRMLMYPARHQRPAGTRMVEHTDSGSVTLLFQHQPGLEVLSPEGEWAKAPCIKDSILINLGDALSFWSGAKLKATLHRVSFEGLPHDRERQSMAYFGMANPETILKPLVLGTTMEKYNTNGMEIEPGITVGELNRRIMTNIYGAELMTKG</sequence>
<accession>A0A2J6RU27</accession>
<gene>
    <name evidence="4" type="ORF">L207DRAFT_510298</name>
</gene>
<name>A0A2J6RU27_HYAVF</name>
<dbReference type="InterPro" id="IPR027443">
    <property type="entry name" value="IPNS-like_sf"/>
</dbReference>
<dbReference type="PROSITE" id="PS51471">
    <property type="entry name" value="FE2OG_OXY"/>
    <property type="match status" value="1"/>
</dbReference>
<reference evidence="4 5" key="1">
    <citation type="submission" date="2016-04" db="EMBL/GenBank/DDBJ databases">
        <title>A degradative enzymes factory behind the ericoid mycorrhizal symbiosis.</title>
        <authorList>
            <consortium name="DOE Joint Genome Institute"/>
            <person name="Martino E."/>
            <person name="Morin E."/>
            <person name="Grelet G."/>
            <person name="Kuo A."/>
            <person name="Kohler A."/>
            <person name="Daghino S."/>
            <person name="Barry K."/>
            <person name="Choi C."/>
            <person name="Cichocki N."/>
            <person name="Clum A."/>
            <person name="Copeland A."/>
            <person name="Hainaut M."/>
            <person name="Haridas S."/>
            <person name="Labutti K."/>
            <person name="Lindquist E."/>
            <person name="Lipzen A."/>
            <person name="Khouja H.-R."/>
            <person name="Murat C."/>
            <person name="Ohm R."/>
            <person name="Olson A."/>
            <person name="Spatafora J."/>
            <person name="Veneault-Fourrey C."/>
            <person name="Henrissat B."/>
            <person name="Grigoriev I."/>
            <person name="Martin F."/>
            <person name="Perotto S."/>
        </authorList>
    </citation>
    <scope>NUCLEOTIDE SEQUENCE [LARGE SCALE GENOMIC DNA]</scope>
    <source>
        <strain evidence="4 5">F</strain>
    </source>
</reference>
<dbReference type="EMBL" id="KZ613943">
    <property type="protein sequence ID" value="PMD41973.1"/>
    <property type="molecule type" value="Genomic_DNA"/>
</dbReference>
<feature type="domain" description="Fe2OG dioxygenase" evidence="3">
    <location>
        <begin position="164"/>
        <end position="266"/>
    </location>
</feature>
<dbReference type="InterPro" id="IPR044861">
    <property type="entry name" value="IPNS-like_FE2OG_OXY"/>
</dbReference>
<dbReference type="GO" id="GO:0016491">
    <property type="term" value="F:oxidoreductase activity"/>
    <property type="evidence" value="ECO:0007669"/>
    <property type="project" value="UniProtKB-KW"/>
</dbReference>
<keyword evidence="2" id="KW-0479">Metal-binding</keyword>
<dbReference type="Gene3D" id="2.60.120.330">
    <property type="entry name" value="B-lactam Antibiotic, Isopenicillin N Synthase, Chain"/>
    <property type="match status" value="1"/>
</dbReference>
<dbReference type="Proteomes" id="UP000235786">
    <property type="component" value="Unassembled WGS sequence"/>
</dbReference>
<evidence type="ECO:0000259" key="3">
    <source>
        <dbReference type="PROSITE" id="PS51471"/>
    </source>
</evidence>
<comment type="similarity">
    <text evidence="1 2">Belongs to the iron/ascorbate-dependent oxidoreductase family.</text>
</comment>
<keyword evidence="2" id="KW-0560">Oxidoreductase</keyword>
<dbReference type="SUPFAM" id="SSF51197">
    <property type="entry name" value="Clavaminate synthase-like"/>
    <property type="match status" value="1"/>
</dbReference>
<dbReference type="Pfam" id="PF03171">
    <property type="entry name" value="2OG-FeII_Oxy"/>
    <property type="match status" value="1"/>
</dbReference>
<evidence type="ECO:0000313" key="4">
    <source>
        <dbReference type="EMBL" id="PMD41973.1"/>
    </source>
</evidence>
<organism evidence="4 5">
    <name type="scientific">Hyaloscypha variabilis (strain UAMH 11265 / GT02V1 / F)</name>
    <name type="common">Meliniomyces variabilis</name>
    <dbReference type="NCBI Taxonomy" id="1149755"/>
    <lineage>
        <taxon>Eukaryota</taxon>
        <taxon>Fungi</taxon>
        <taxon>Dikarya</taxon>
        <taxon>Ascomycota</taxon>
        <taxon>Pezizomycotina</taxon>
        <taxon>Leotiomycetes</taxon>
        <taxon>Helotiales</taxon>
        <taxon>Hyaloscyphaceae</taxon>
        <taxon>Hyaloscypha</taxon>
        <taxon>Hyaloscypha variabilis</taxon>
    </lineage>
</organism>
<evidence type="ECO:0000256" key="2">
    <source>
        <dbReference type="RuleBase" id="RU003682"/>
    </source>
</evidence>
<dbReference type="OrthoDB" id="288590at2759"/>
<dbReference type="PANTHER" id="PTHR47990">
    <property type="entry name" value="2-OXOGLUTARATE (2OG) AND FE(II)-DEPENDENT OXYGENASE SUPERFAMILY PROTEIN-RELATED"/>
    <property type="match status" value="1"/>
</dbReference>
<dbReference type="Pfam" id="PF14226">
    <property type="entry name" value="DIOX_N"/>
    <property type="match status" value="1"/>
</dbReference>
<dbReference type="InterPro" id="IPR005123">
    <property type="entry name" value="Oxoglu/Fe-dep_dioxygenase_dom"/>
</dbReference>
<evidence type="ECO:0000256" key="1">
    <source>
        <dbReference type="ARBA" id="ARBA00008056"/>
    </source>
</evidence>
<keyword evidence="2" id="KW-0408">Iron</keyword>
<proteinExistence type="inferred from homology"/>
<protein>
    <submittedName>
        <fullName evidence="4">Clavaminate synthase-like protein</fullName>
    </submittedName>
</protein>
<dbReference type="GO" id="GO:0044283">
    <property type="term" value="P:small molecule biosynthetic process"/>
    <property type="evidence" value="ECO:0007669"/>
    <property type="project" value="UniProtKB-ARBA"/>
</dbReference>
<dbReference type="GO" id="GO:0046872">
    <property type="term" value="F:metal ion binding"/>
    <property type="evidence" value="ECO:0007669"/>
    <property type="project" value="UniProtKB-KW"/>
</dbReference>
<dbReference type="InterPro" id="IPR050231">
    <property type="entry name" value="Iron_ascorbate_oxido_reductase"/>
</dbReference>
<dbReference type="AlphaFoldDB" id="A0A2J6RU27"/>